<dbReference type="AlphaFoldDB" id="A0A1T4XEN3"/>
<dbReference type="InterPro" id="IPR009711">
    <property type="entry name" value="UPF0473"/>
</dbReference>
<keyword evidence="4" id="KW-1185">Reference proteome</keyword>
<evidence type="ECO:0000256" key="2">
    <source>
        <dbReference type="HAMAP-Rule" id="MF_01448"/>
    </source>
</evidence>
<evidence type="ECO:0000313" key="4">
    <source>
        <dbReference type="Proteomes" id="UP000190042"/>
    </source>
</evidence>
<evidence type="ECO:0000313" key="3">
    <source>
        <dbReference type="EMBL" id="SKA87929.1"/>
    </source>
</evidence>
<gene>
    <name evidence="3" type="ORF">SAMN04244570_0587</name>
</gene>
<reference evidence="4" key="1">
    <citation type="submission" date="2017-02" db="EMBL/GenBank/DDBJ databases">
        <authorList>
            <person name="Varghese N."/>
            <person name="Submissions S."/>
        </authorList>
    </citation>
    <scope>NUCLEOTIDE SEQUENCE [LARGE SCALE GENOMIC DNA]</scope>
    <source>
        <strain evidence="4">DSM 23966</strain>
    </source>
</reference>
<dbReference type="PANTHER" id="PTHR40066:SF1">
    <property type="entry name" value="UPF0473 PROTEIN CBO2561_CLC_2432"/>
    <property type="match status" value="1"/>
</dbReference>
<organism evidence="3 4">
    <name type="scientific">Sporosarcina newyorkensis</name>
    <dbReference type="NCBI Taxonomy" id="759851"/>
    <lineage>
        <taxon>Bacteria</taxon>
        <taxon>Bacillati</taxon>
        <taxon>Bacillota</taxon>
        <taxon>Bacilli</taxon>
        <taxon>Bacillales</taxon>
        <taxon>Caryophanaceae</taxon>
        <taxon>Sporosarcina</taxon>
    </lineage>
</organism>
<proteinExistence type="inferred from homology"/>
<dbReference type="Pfam" id="PF06949">
    <property type="entry name" value="DUF1292"/>
    <property type="match status" value="1"/>
</dbReference>
<dbReference type="PANTHER" id="PTHR40066">
    <property type="entry name" value="UPF0473 PROTEIN CBO2561/CLC_2432"/>
    <property type="match status" value="1"/>
</dbReference>
<comment type="similarity">
    <text evidence="1 2">Belongs to the UPF0473 family.</text>
</comment>
<dbReference type="RefSeq" id="WP_009496963.1">
    <property type="nucleotide sequence ID" value="NZ_FUYJ01000001.1"/>
</dbReference>
<evidence type="ECO:0000256" key="1">
    <source>
        <dbReference type="ARBA" id="ARBA00008439"/>
    </source>
</evidence>
<dbReference type="EMBL" id="FUYJ01000001">
    <property type="protein sequence ID" value="SKA87929.1"/>
    <property type="molecule type" value="Genomic_DNA"/>
</dbReference>
<dbReference type="Proteomes" id="UP000190042">
    <property type="component" value="Unassembled WGS sequence"/>
</dbReference>
<protein>
    <recommendedName>
        <fullName evidence="2">UPF0473 protein SAMN04244570_0587</fullName>
    </recommendedName>
</protein>
<dbReference type="HAMAP" id="MF_01448">
    <property type="entry name" value="UPF0473"/>
    <property type="match status" value="1"/>
</dbReference>
<dbReference type="NCBIfam" id="NF010217">
    <property type="entry name" value="PRK13678.1-4"/>
    <property type="match status" value="1"/>
</dbReference>
<accession>A0A1T4XEN3</accession>
<name>A0A1T4XEN3_9BACL</name>
<sequence length="96" mass="11100">MEHGQETMTIVDENGEEHVCEVILTFDSKEYERSYVLYHILDGEEVDDDEDVEIHASAFIPTEEGEEGGELLEIESDEEWDMIEEVLNTFLEEEGD</sequence>